<dbReference type="GO" id="GO:0005524">
    <property type="term" value="F:ATP binding"/>
    <property type="evidence" value="ECO:0007669"/>
    <property type="project" value="UniProtKB-KW"/>
</dbReference>
<evidence type="ECO:0000256" key="1">
    <source>
        <dbReference type="ARBA" id="ARBA00000485"/>
    </source>
</evidence>
<evidence type="ECO:0000313" key="8">
    <source>
        <dbReference type="EMBL" id="PXF44138.1"/>
    </source>
</evidence>
<keyword evidence="3" id="KW-0808">Transferase</keyword>
<keyword evidence="5" id="KW-0833">Ubl conjugation pathway</keyword>
<dbReference type="SUPFAM" id="SSF54495">
    <property type="entry name" value="UBC-like"/>
    <property type="match status" value="1"/>
</dbReference>
<keyword evidence="9" id="KW-1185">Reference proteome</keyword>
<evidence type="ECO:0000259" key="7">
    <source>
        <dbReference type="PROSITE" id="PS50127"/>
    </source>
</evidence>
<evidence type="ECO:0000256" key="5">
    <source>
        <dbReference type="ARBA" id="ARBA00022786"/>
    </source>
</evidence>
<dbReference type="EMBL" id="NBIV01000101">
    <property type="protein sequence ID" value="PXF44138.1"/>
    <property type="molecule type" value="Genomic_DNA"/>
</dbReference>
<organism evidence="8 9">
    <name type="scientific">Gracilariopsis chorda</name>
    <dbReference type="NCBI Taxonomy" id="448386"/>
    <lineage>
        <taxon>Eukaryota</taxon>
        <taxon>Rhodophyta</taxon>
        <taxon>Florideophyceae</taxon>
        <taxon>Rhodymeniophycidae</taxon>
        <taxon>Gracilariales</taxon>
        <taxon>Gracilariaceae</taxon>
        <taxon>Gracilariopsis</taxon>
    </lineage>
</organism>
<keyword evidence="6" id="KW-0067">ATP-binding</keyword>
<dbReference type="InterPro" id="IPR000608">
    <property type="entry name" value="UBC"/>
</dbReference>
<dbReference type="SMART" id="SM00212">
    <property type="entry name" value="UBCc"/>
    <property type="match status" value="1"/>
</dbReference>
<dbReference type="OrthoDB" id="7851174at2759"/>
<comment type="caution">
    <text evidence="8">The sequence shown here is derived from an EMBL/GenBank/DDBJ whole genome shotgun (WGS) entry which is preliminary data.</text>
</comment>
<dbReference type="PANTHER" id="PTHR24068">
    <property type="entry name" value="UBIQUITIN-CONJUGATING ENZYME E2"/>
    <property type="match status" value="1"/>
</dbReference>
<evidence type="ECO:0000256" key="4">
    <source>
        <dbReference type="ARBA" id="ARBA00022741"/>
    </source>
</evidence>
<evidence type="ECO:0000256" key="3">
    <source>
        <dbReference type="ARBA" id="ARBA00022679"/>
    </source>
</evidence>
<dbReference type="STRING" id="448386.A0A2V3IPY7"/>
<proteinExistence type="predicted"/>
<gene>
    <name evidence="8" type="ORF">BWQ96_06111</name>
</gene>
<accession>A0A2V3IPY7</accession>
<dbReference type="FunFam" id="3.10.110.10:FF:000101">
    <property type="entry name" value="Ubiquitin-conjugating enzyme E2 D2"/>
    <property type="match status" value="1"/>
</dbReference>
<evidence type="ECO:0000313" key="9">
    <source>
        <dbReference type="Proteomes" id="UP000247409"/>
    </source>
</evidence>
<dbReference type="Proteomes" id="UP000247409">
    <property type="component" value="Unassembled WGS sequence"/>
</dbReference>
<dbReference type="AlphaFoldDB" id="A0A2V3IPY7"/>
<evidence type="ECO:0000256" key="6">
    <source>
        <dbReference type="ARBA" id="ARBA00022840"/>
    </source>
</evidence>
<evidence type="ECO:0000256" key="2">
    <source>
        <dbReference type="ARBA" id="ARBA00004906"/>
    </source>
</evidence>
<dbReference type="GO" id="GO:0061631">
    <property type="term" value="F:ubiquitin conjugating enzyme activity"/>
    <property type="evidence" value="ECO:0007669"/>
    <property type="project" value="UniProtKB-EC"/>
</dbReference>
<dbReference type="Gene3D" id="3.10.110.10">
    <property type="entry name" value="Ubiquitin Conjugating Enzyme"/>
    <property type="match status" value="1"/>
</dbReference>
<feature type="domain" description="UBC core" evidence="7">
    <location>
        <begin position="18"/>
        <end position="165"/>
    </location>
</feature>
<name>A0A2V3IPY7_9FLOR</name>
<dbReference type="Pfam" id="PF00179">
    <property type="entry name" value="UQ_con"/>
    <property type="match status" value="1"/>
</dbReference>
<protein>
    <submittedName>
        <fullName evidence="8">Ubiquitin-conjugating enzyme E2 E3</fullName>
    </submittedName>
</protein>
<reference evidence="8 9" key="1">
    <citation type="journal article" date="2018" name="Mol. Biol. Evol.">
        <title>Analysis of the draft genome of the red seaweed Gracilariopsis chorda provides insights into genome size evolution in Rhodophyta.</title>
        <authorList>
            <person name="Lee J."/>
            <person name="Yang E.C."/>
            <person name="Graf L."/>
            <person name="Yang J.H."/>
            <person name="Qiu H."/>
            <person name="Zel Zion U."/>
            <person name="Chan C.X."/>
            <person name="Stephens T.G."/>
            <person name="Weber A.P.M."/>
            <person name="Boo G.H."/>
            <person name="Boo S.M."/>
            <person name="Kim K.M."/>
            <person name="Shin Y."/>
            <person name="Jung M."/>
            <person name="Lee S.J."/>
            <person name="Yim H.S."/>
            <person name="Lee J.H."/>
            <person name="Bhattacharya D."/>
            <person name="Yoon H.S."/>
        </authorList>
    </citation>
    <scope>NUCLEOTIDE SEQUENCE [LARGE SCALE GENOMIC DNA]</scope>
    <source>
        <strain evidence="8 9">SKKU-2015</strain>
        <tissue evidence="8">Whole body</tissue>
    </source>
</reference>
<keyword evidence="4" id="KW-0547">Nucleotide-binding</keyword>
<comment type="pathway">
    <text evidence="2">Protein modification; protein ubiquitination.</text>
</comment>
<dbReference type="PROSITE" id="PS50127">
    <property type="entry name" value="UBC_2"/>
    <property type="match status" value="1"/>
</dbReference>
<dbReference type="InterPro" id="IPR016135">
    <property type="entry name" value="UBQ-conjugating_enzyme/RWD"/>
</dbReference>
<sequence length="165" mass="18198">MNDAGPSDVSKWKTSLNGSARRIQKELKEINSDPPLHCTAGPKGDNIYEWVATIEGPEGSPYESGVFFVAISFPKDYPFSPPKITFRTRIYHCNINSSGKVCFLDSLDSMWSPALTVANLLSAITGLLIEPNPHSPLVGSIAVQYLIDRAKHDETAQDWTIRFAT</sequence>
<comment type="catalytic activity">
    <reaction evidence="1">
        <text>S-ubiquitinyl-[E1 ubiquitin-activating enzyme]-L-cysteine + [E2 ubiquitin-conjugating enzyme]-L-cysteine = [E1 ubiquitin-activating enzyme]-L-cysteine + S-ubiquitinyl-[E2 ubiquitin-conjugating enzyme]-L-cysteine.</text>
        <dbReference type="EC" id="2.3.2.23"/>
    </reaction>
</comment>